<keyword evidence="1" id="KW-0472">Membrane</keyword>
<proteinExistence type="predicted"/>
<dbReference type="RefSeq" id="WP_092616026.1">
    <property type="nucleotide sequence ID" value="NZ_FNCV01000002.1"/>
</dbReference>
<dbReference type="OrthoDB" id="9801588at2"/>
<evidence type="ECO:0000256" key="1">
    <source>
        <dbReference type="SAM" id="Phobius"/>
    </source>
</evidence>
<dbReference type="Proteomes" id="UP000217076">
    <property type="component" value="Unassembled WGS sequence"/>
</dbReference>
<evidence type="ECO:0000313" key="2">
    <source>
        <dbReference type="EMBL" id="SDG73682.1"/>
    </source>
</evidence>
<name>A0A1G7WP19_9PROT</name>
<gene>
    <name evidence="2" type="ORF">SAMN05421742_102272</name>
</gene>
<keyword evidence="3" id="KW-1185">Reference proteome</keyword>
<accession>A0A1G7WP19</accession>
<sequence>MQDVSELLSQFWGLWLLILFVGIIVWVFKPGNKDRLESQAMIPLNDDDEEHDDGGRS</sequence>
<dbReference type="Pfam" id="PF05545">
    <property type="entry name" value="FixQ"/>
    <property type="match status" value="1"/>
</dbReference>
<dbReference type="STRING" id="83401.SAMN05421742_102272"/>
<keyword evidence="1" id="KW-1133">Transmembrane helix</keyword>
<keyword evidence="1" id="KW-0812">Transmembrane</keyword>
<organism evidence="2 3">
    <name type="scientific">Roseospirillum parvum</name>
    <dbReference type="NCBI Taxonomy" id="83401"/>
    <lineage>
        <taxon>Bacteria</taxon>
        <taxon>Pseudomonadati</taxon>
        <taxon>Pseudomonadota</taxon>
        <taxon>Alphaproteobacteria</taxon>
        <taxon>Rhodospirillales</taxon>
        <taxon>Rhodospirillaceae</taxon>
        <taxon>Roseospirillum</taxon>
    </lineage>
</organism>
<protein>
    <submittedName>
        <fullName evidence="2">Cytochrome c oxidase cbb3-type subunit 4</fullName>
    </submittedName>
</protein>
<dbReference type="CDD" id="cd01324">
    <property type="entry name" value="cbb3_Oxidase_CcoQ"/>
    <property type="match status" value="1"/>
</dbReference>
<dbReference type="AlphaFoldDB" id="A0A1G7WP19"/>
<feature type="transmembrane region" description="Helical" evidence="1">
    <location>
        <begin position="12"/>
        <end position="28"/>
    </location>
</feature>
<dbReference type="EMBL" id="FNCV01000002">
    <property type="protein sequence ID" value="SDG73682.1"/>
    <property type="molecule type" value="Genomic_DNA"/>
</dbReference>
<dbReference type="InterPro" id="IPR008621">
    <property type="entry name" value="Cbb3-typ_cyt_oxidase_comp"/>
</dbReference>
<reference evidence="3" key="1">
    <citation type="submission" date="2016-10" db="EMBL/GenBank/DDBJ databases">
        <authorList>
            <person name="Varghese N."/>
            <person name="Submissions S."/>
        </authorList>
    </citation>
    <scope>NUCLEOTIDE SEQUENCE [LARGE SCALE GENOMIC DNA]</scope>
    <source>
        <strain evidence="3">930I</strain>
    </source>
</reference>
<evidence type="ECO:0000313" key="3">
    <source>
        <dbReference type="Proteomes" id="UP000217076"/>
    </source>
</evidence>